<keyword evidence="6" id="KW-0175">Coiled coil</keyword>
<evidence type="ECO:0000256" key="4">
    <source>
        <dbReference type="ARBA" id="ARBA00022833"/>
    </source>
</evidence>
<comment type="caution">
    <text evidence="8">The sequence shown here is derived from an EMBL/GenBank/DDBJ whole genome shotgun (WGS) entry which is preliminary data.</text>
</comment>
<sequence length="219" mass="25140">MNGTSRFCSKTWVVIHEALQYISSLEPNQAGVTLKEYDCSKVKEVLTYIERDDVLPPIVVLQTLSKNSCLTLSVVKDYIARKLEQESKLIEDDRKSIDKYQEETTSMRKEIQELRTNAKDLPVKQMHGLHVYSRPSCSSFHVHAFFFHLRCLGDNEKECPECSPEYRAVLETRRNLEQNAKDQDRFFHQVKSSKDGFSVIADYFSKGIVSKTANGTCST</sequence>
<organism evidence="8 10">
    <name type="scientific">Vanilla planifolia</name>
    <name type="common">Vanilla</name>
    <dbReference type="NCBI Taxonomy" id="51239"/>
    <lineage>
        <taxon>Eukaryota</taxon>
        <taxon>Viridiplantae</taxon>
        <taxon>Streptophyta</taxon>
        <taxon>Embryophyta</taxon>
        <taxon>Tracheophyta</taxon>
        <taxon>Spermatophyta</taxon>
        <taxon>Magnoliopsida</taxon>
        <taxon>Liliopsida</taxon>
        <taxon>Asparagales</taxon>
        <taxon>Orchidaceae</taxon>
        <taxon>Vanilloideae</taxon>
        <taxon>Vanilleae</taxon>
        <taxon>Vanilla</taxon>
    </lineage>
</organism>
<evidence type="ECO:0000256" key="1">
    <source>
        <dbReference type="ARBA" id="ARBA00004370"/>
    </source>
</evidence>
<feature type="coiled-coil region" evidence="6">
    <location>
        <begin position="83"/>
        <end position="117"/>
    </location>
</feature>
<dbReference type="GO" id="GO:0008270">
    <property type="term" value="F:zinc ion binding"/>
    <property type="evidence" value="ECO:0007669"/>
    <property type="project" value="UniProtKB-KW"/>
</dbReference>
<keyword evidence="10" id="KW-1185">Reference proteome</keyword>
<dbReference type="GO" id="GO:0007033">
    <property type="term" value="P:vacuole organization"/>
    <property type="evidence" value="ECO:0007669"/>
    <property type="project" value="TreeGrafter"/>
</dbReference>
<keyword evidence="2" id="KW-0479">Metal-binding</keyword>
<dbReference type="OrthoDB" id="1693577at2759"/>
<feature type="domain" description="Vacuolar protein sorting protein 11 C-terminal" evidence="7">
    <location>
        <begin position="167"/>
        <end position="209"/>
    </location>
</feature>
<evidence type="ECO:0000313" key="8">
    <source>
        <dbReference type="EMBL" id="KAG0477197.1"/>
    </source>
</evidence>
<dbReference type="PANTHER" id="PTHR23323:SF24">
    <property type="entry name" value="VACUOLAR PROTEIN SORTING-ASSOCIATED PROTEIN 11 HOMOLOG"/>
    <property type="match status" value="1"/>
</dbReference>
<evidence type="ECO:0000256" key="6">
    <source>
        <dbReference type="SAM" id="Coils"/>
    </source>
</evidence>
<dbReference type="Proteomes" id="UP000639772">
    <property type="component" value="Chromosome 6"/>
</dbReference>
<protein>
    <recommendedName>
        <fullName evidence="7">Vacuolar protein sorting protein 11 C-terminal domain-containing protein</fullName>
    </recommendedName>
</protein>
<dbReference type="GO" id="GO:0007032">
    <property type="term" value="P:endosome organization"/>
    <property type="evidence" value="ECO:0007669"/>
    <property type="project" value="TreeGrafter"/>
</dbReference>
<keyword evidence="3" id="KW-0863">Zinc-finger</keyword>
<dbReference type="GO" id="GO:0030897">
    <property type="term" value="C:HOPS complex"/>
    <property type="evidence" value="ECO:0007669"/>
    <property type="project" value="TreeGrafter"/>
</dbReference>
<dbReference type="EMBL" id="JADCNL010000006">
    <property type="protein sequence ID" value="KAG0477197.1"/>
    <property type="molecule type" value="Genomic_DNA"/>
</dbReference>
<keyword evidence="5" id="KW-0472">Membrane</keyword>
<dbReference type="GO" id="GO:0006904">
    <property type="term" value="P:vesicle docking involved in exocytosis"/>
    <property type="evidence" value="ECO:0007669"/>
    <property type="project" value="TreeGrafter"/>
</dbReference>
<dbReference type="GO" id="GO:0005768">
    <property type="term" value="C:endosome"/>
    <property type="evidence" value="ECO:0007669"/>
    <property type="project" value="TreeGrafter"/>
</dbReference>
<comment type="subcellular location">
    <subcellularLocation>
        <location evidence="1">Membrane</location>
    </subcellularLocation>
</comment>
<dbReference type="EMBL" id="JADCNM010000006">
    <property type="protein sequence ID" value="KAG0478881.1"/>
    <property type="molecule type" value="Genomic_DNA"/>
</dbReference>
<dbReference type="GO" id="GO:0048284">
    <property type="term" value="P:organelle fusion"/>
    <property type="evidence" value="ECO:0007669"/>
    <property type="project" value="TreeGrafter"/>
</dbReference>
<dbReference type="PANTHER" id="PTHR23323">
    <property type="entry name" value="VACUOLAR PROTEIN SORTING-ASSOCIATED PROTEIN"/>
    <property type="match status" value="1"/>
</dbReference>
<evidence type="ECO:0000256" key="2">
    <source>
        <dbReference type="ARBA" id="ARBA00022723"/>
    </source>
</evidence>
<proteinExistence type="predicted"/>
<evidence type="ECO:0000313" key="10">
    <source>
        <dbReference type="Proteomes" id="UP000636800"/>
    </source>
</evidence>
<dbReference type="Proteomes" id="UP000636800">
    <property type="component" value="Chromosome 6"/>
</dbReference>
<dbReference type="Pfam" id="PF12451">
    <property type="entry name" value="VPS11_C"/>
    <property type="match status" value="1"/>
</dbReference>
<dbReference type="GO" id="GO:0030674">
    <property type="term" value="F:protein-macromolecule adaptor activity"/>
    <property type="evidence" value="ECO:0007669"/>
    <property type="project" value="TreeGrafter"/>
</dbReference>
<evidence type="ECO:0000313" key="11">
    <source>
        <dbReference type="Proteomes" id="UP000639772"/>
    </source>
</evidence>
<evidence type="ECO:0000256" key="3">
    <source>
        <dbReference type="ARBA" id="ARBA00022771"/>
    </source>
</evidence>
<dbReference type="InterPro" id="IPR024763">
    <property type="entry name" value="VPS11_C"/>
</dbReference>
<reference evidence="10 11" key="1">
    <citation type="journal article" date="2020" name="Nat. Food">
        <title>A phased Vanilla planifolia genome enables genetic improvement of flavour and production.</title>
        <authorList>
            <person name="Hasing T."/>
            <person name="Tang H."/>
            <person name="Brym M."/>
            <person name="Khazi F."/>
            <person name="Huang T."/>
            <person name="Chambers A.H."/>
        </authorList>
    </citation>
    <scope>NUCLEOTIDE SEQUENCE [LARGE SCALE GENOMIC DNA]</scope>
    <source>
        <tissue evidence="8">Leaf</tissue>
    </source>
</reference>
<gene>
    <name evidence="9" type="ORF">HPP92_013600</name>
    <name evidence="8" type="ORF">HPP92_014038</name>
</gene>
<keyword evidence="4" id="KW-0862">Zinc</keyword>
<dbReference type="AlphaFoldDB" id="A0A835QYW5"/>
<evidence type="ECO:0000313" key="9">
    <source>
        <dbReference type="EMBL" id="KAG0478881.1"/>
    </source>
</evidence>
<evidence type="ECO:0000259" key="7">
    <source>
        <dbReference type="Pfam" id="PF12451"/>
    </source>
</evidence>
<name>A0A835QYW5_VANPL</name>
<evidence type="ECO:0000256" key="5">
    <source>
        <dbReference type="ARBA" id="ARBA00023136"/>
    </source>
</evidence>
<accession>A0A835QYW5</accession>